<reference evidence="2 3" key="1">
    <citation type="submission" date="2023-10" db="EMBL/GenBank/DDBJ databases">
        <title>Marine bacteria isolated from horseshoe crab.</title>
        <authorList>
            <person name="Cheng T.H."/>
        </authorList>
    </citation>
    <scope>NUCLEOTIDE SEQUENCE [LARGE SCALE GENOMIC DNA]</scope>
    <source>
        <strain evidence="2 3">HSC6</strain>
    </source>
</reference>
<evidence type="ECO:0000313" key="3">
    <source>
        <dbReference type="Proteomes" id="UP001186452"/>
    </source>
</evidence>
<accession>A0ABU3ZCS3</accession>
<dbReference type="PANTHER" id="PTHR31435">
    <property type="entry name" value="PROTEIN NATD1"/>
    <property type="match status" value="1"/>
</dbReference>
<keyword evidence="2" id="KW-0012">Acyltransferase</keyword>
<keyword evidence="2" id="KW-0808">Transferase</keyword>
<name>A0ABU3ZCS3_9GAMM</name>
<dbReference type="EMBL" id="JAWJZI010000001">
    <property type="protein sequence ID" value="MDV5167897.1"/>
    <property type="molecule type" value="Genomic_DNA"/>
</dbReference>
<dbReference type="Pfam" id="PF14542">
    <property type="entry name" value="Acetyltransf_CG"/>
    <property type="match status" value="1"/>
</dbReference>
<keyword evidence="3" id="KW-1185">Reference proteome</keyword>
<feature type="domain" description="N-acetyltransferase" evidence="1">
    <location>
        <begin position="10"/>
        <end position="96"/>
    </location>
</feature>
<dbReference type="PROSITE" id="PS51729">
    <property type="entry name" value="GNAT_YJDJ"/>
    <property type="match status" value="1"/>
</dbReference>
<dbReference type="EC" id="2.3.1.-" evidence="2"/>
<dbReference type="PANTHER" id="PTHR31435:SF9">
    <property type="entry name" value="PROTEIN NATD1"/>
    <property type="match status" value="1"/>
</dbReference>
<evidence type="ECO:0000259" key="1">
    <source>
        <dbReference type="PROSITE" id="PS51729"/>
    </source>
</evidence>
<dbReference type="SUPFAM" id="SSF55729">
    <property type="entry name" value="Acyl-CoA N-acyltransferases (Nat)"/>
    <property type="match status" value="1"/>
</dbReference>
<dbReference type="GO" id="GO:0016746">
    <property type="term" value="F:acyltransferase activity"/>
    <property type="evidence" value="ECO:0007669"/>
    <property type="project" value="UniProtKB-KW"/>
</dbReference>
<evidence type="ECO:0000313" key="2">
    <source>
        <dbReference type="EMBL" id="MDV5167897.1"/>
    </source>
</evidence>
<dbReference type="InterPro" id="IPR031165">
    <property type="entry name" value="GNAT_YJDJ"/>
</dbReference>
<proteinExistence type="predicted"/>
<dbReference type="Gene3D" id="3.40.630.30">
    <property type="match status" value="1"/>
</dbReference>
<sequence>MTNTSNHHVTHDKDNRTYFVDLVDGYQAKVSYQISGNVLTLDHSSVPDALRGQGYASIMMEAVLKVIDEEGFKVIPQCSYVVHYMGKHDEWHHLLASQ</sequence>
<dbReference type="InterPro" id="IPR016181">
    <property type="entry name" value="Acyl_CoA_acyltransferase"/>
</dbReference>
<organism evidence="2 3">
    <name type="scientific">Photobacterium rosenbergii</name>
    <dbReference type="NCBI Taxonomy" id="294936"/>
    <lineage>
        <taxon>Bacteria</taxon>
        <taxon>Pseudomonadati</taxon>
        <taxon>Pseudomonadota</taxon>
        <taxon>Gammaproteobacteria</taxon>
        <taxon>Vibrionales</taxon>
        <taxon>Vibrionaceae</taxon>
        <taxon>Photobacterium</taxon>
    </lineage>
</organism>
<protein>
    <submittedName>
        <fullName evidence="2">GNAT family N-acetyltransferase</fullName>
        <ecNumber evidence="2">2.3.1.-</ecNumber>
    </submittedName>
</protein>
<dbReference type="Proteomes" id="UP001186452">
    <property type="component" value="Unassembled WGS sequence"/>
</dbReference>
<comment type="caution">
    <text evidence="2">The sequence shown here is derived from an EMBL/GenBank/DDBJ whole genome shotgun (WGS) entry which is preliminary data.</text>
</comment>
<dbReference type="RefSeq" id="WP_317520502.1">
    <property type="nucleotide sequence ID" value="NZ_JAWJZI010000001.1"/>
</dbReference>
<dbReference type="InterPro" id="IPR045057">
    <property type="entry name" value="Gcn5-rel_NAT"/>
</dbReference>
<gene>
    <name evidence="2" type="ORF">R2X38_02640</name>
</gene>